<accession>A0ABW5TNE3</accession>
<name>A0ABW5TNE3_9SPHI</name>
<evidence type="ECO:0008006" key="3">
    <source>
        <dbReference type="Google" id="ProtNLM"/>
    </source>
</evidence>
<reference evidence="2" key="1">
    <citation type="journal article" date="2019" name="Int. J. Syst. Evol. Microbiol.">
        <title>The Global Catalogue of Microorganisms (GCM) 10K type strain sequencing project: providing services to taxonomists for standard genome sequencing and annotation.</title>
        <authorList>
            <consortium name="The Broad Institute Genomics Platform"/>
            <consortium name="The Broad Institute Genome Sequencing Center for Infectious Disease"/>
            <person name="Wu L."/>
            <person name="Ma J."/>
        </authorList>
    </citation>
    <scope>NUCLEOTIDE SEQUENCE [LARGE SCALE GENOMIC DNA]</scope>
    <source>
        <strain evidence="2">KCTC 42456</strain>
    </source>
</reference>
<gene>
    <name evidence="1" type="ORF">ACFSSE_01050</name>
</gene>
<proteinExistence type="predicted"/>
<sequence>MISPTQIRKPENWQDFEKLCKKLWGEIWECSAFIKRNGRGGQNQSGVDVYGLPKGEKQYFGIQCKGKDDYSKSKLSEKEIDLEIEKARKFTPPLNTLIFATTADKDVKIEEYIRKKNIENIENGLFNIDIASWSDIVDLLEERRSTFNWYINNCQYKDASDISVLFGDEEEIEIHPKYIKTSKIYRLKREIDYSLFPDWVNPEHPFAKQLASIQKLREPIYSSPFDRKKRKIDHRWCSLPFKIYNTGSTVIEDYKLLVRFDRDKVEEIDDKFRSFSPGPLYNQTLIVAENAERIKNRQVFQSSAYYNHIEFIPTNKILVQEDIVRFDVSIIPKDNVEEIEVTWVLKSRDFKKEGKLKIKITPHYEENREIIEVESIEELKDNELIITPKTTEE</sequence>
<organism evidence="1 2">
    <name type="scientific">Pedobacter alpinus</name>
    <dbReference type="NCBI Taxonomy" id="1590643"/>
    <lineage>
        <taxon>Bacteria</taxon>
        <taxon>Pseudomonadati</taxon>
        <taxon>Bacteroidota</taxon>
        <taxon>Sphingobacteriia</taxon>
        <taxon>Sphingobacteriales</taxon>
        <taxon>Sphingobacteriaceae</taxon>
        <taxon>Pedobacter</taxon>
    </lineage>
</organism>
<keyword evidence="2" id="KW-1185">Reference proteome</keyword>
<evidence type="ECO:0000313" key="2">
    <source>
        <dbReference type="Proteomes" id="UP001597546"/>
    </source>
</evidence>
<evidence type="ECO:0000313" key="1">
    <source>
        <dbReference type="EMBL" id="MFD2730283.1"/>
    </source>
</evidence>
<dbReference type="Proteomes" id="UP001597546">
    <property type="component" value="Unassembled WGS sequence"/>
</dbReference>
<comment type="caution">
    <text evidence="1">The sequence shown here is derived from an EMBL/GenBank/DDBJ whole genome shotgun (WGS) entry which is preliminary data.</text>
</comment>
<dbReference type="EMBL" id="JBHULV010000005">
    <property type="protein sequence ID" value="MFD2730283.1"/>
    <property type="molecule type" value="Genomic_DNA"/>
</dbReference>
<protein>
    <recommendedName>
        <fullName evidence="3">Mrr-like domain-containing protein</fullName>
    </recommendedName>
</protein>
<dbReference type="RefSeq" id="WP_379041057.1">
    <property type="nucleotide sequence ID" value="NZ_JBHSKW010000006.1"/>
</dbReference>